<reference evidence="1" key="1">
    <citation type="submission" date="2014-11" db="EMBL/GenBank/DDBJ databases">
        <authorList>
            <person name="Amaro Gonzalez C."/>
        </authorList>
    </citation>
    <scope>NUCLEOTIDE SEQUENCE</scope>
</reference>
<dbReference type="AlphaFoldDB" id="A0A0E9RWG1"/>
<reference evidence="1" key="2">
    <citation type="journal article" date="2015" name="Fish Shellfish Immunol.">
        <title>Early steps in the European eel (Anguilla anguilla)-Vibrio vulnificus interaction in the gills: Role of the RtxA13 toxin.</title>
        <authorList>
            <person name="Callol A."/>
            <person name="Pajuelo D."/>
            <person name="Ebbesson L."/>
            <person name="Teles M."/>
            <person name="MacKenzie S."/>
            <person name="Amaro C."/>
        </authorList>
    </citation>
    <scope>NUCLEOTIDE SEQUENCE</scope>
</reference>
<evidence type="ECO:0000313" key="1">
    <source>
        <dbReference type="EMBL" id="JAH32613.1"/>
    </source>
</evidence>
<accession>A0A0E9RWG1</accession>
<protein>
    <submittedName>
        <fullName evidence="1">Uncharacterized protein</fullName>
    </submittedName>
</protein>
<dbReference type="EMBL" id="GBXM01075964">
    <property type="protein sequence ID" value="JAH32613.1"/>
    <property type="molecule type" value="Transcribed_RNA"/>
</dbReference>
<organism evidence="1">
    <name type="scientific">Anguilla anguilla</name>
    <name type="common">European freshwater eel</name>
    <name type="synonym">Muraena anguilla</name>
    <dbReference type="NCBI Taxonomy" id="7936"/>
    <lineage>
        <taxon>Eukaryota</taxon>
        <taxon>Metazoa</taxon>
        <taxon>Chordata</taxon>
        <taxon>Craniata</taxon>
        <taxon>Vertebrata</taxon>
        <taxon>Euteleostomi</taxon>
        <taxon>Actinopterygii</taxon>
        <taxon>Neopterygii</taxon>
        <taxon>Teleostei</taxon>
        <taxon>Anguilliformes</taxon>
        <taxon>Anguillidae</taxon>
        <taxon>Anguilla</taxon>
    </lineage>
</organism>
<name>A0A0E9RWG1_ANGAN</name>
<proteinExistence type="predicted"/>
<sequence>MTNEQAARRHSSRDLSAASNTIFILISS</sequence>